<evidence type="ECO:0000313" key="3">
    <source>
        <dbReference type="WBParaSite" id="ACRNAN_scaffold8515.g13086.t1"/>
    </source>
</evidence>
<dbReference type="Proteomes" id="UP000887540">
    <property type="component" value="Unplaced"/>
</dbReference>
<protein>
    <submittedName>
        <fullName evidence="3">Uncharacterized protein</fullName>
    </submittedName>
</protein>
<feature type="chain" id="PRO_5036906285" evidence="1">
    <location>
        <begin position="22"/>
        <end position="66"/>
    </location>
</feature>
<accession>A0A914EK81</accession>
<reference evidence="3" key="1">
    <citation type="submission" date="2022-11" db="UniProtKB">
        <authorList>
            <consortium name="WormBaseParasite"/>
        </authorList>
    </citation>
    <scope>IDENTIFICATION</scope>
</reference>
<dbReference type="AlphaFoldDB" id="A0A914EK81"/>
<proteinExistence type="predicted"/>
<organism evidence="2 3">
    <name type="scientific">Acrobeloides nanus</name>
    <dbReference type="NCBI Taxonomy" id="290746"/>
    <lineage>
        <taxon>Eukaryota</taxon>
        <taxon>Metazoa</taxon>
        <taxon>Ecdysozoa</taxon>
        <taxon>Nematoda</taxon>
        <taxon>Chromadorea</taxon>
        <taxon>Rhabditida</taxon>
        <taxon>Tylenchina</taxon>
        <taxon>Cephalobomorpha</taxon>
        <taxon>Cephaloboidea</taxon>
        <taxon>Cephalobidae</taxon>
        <taxon>Acrobeloides</taxon>
    </lineage>
</organism>
<feature type="signal peptide" evidence="1">
    <location>
        <begin position="1"/>
        <end position="21"/>
    </location>
</feature>
<name>A0A914EK81_9BILA</name>
<sequence>MGVCHLVFALILIGTISLGNFQDCKNAVSDPKYTTCPINLTIAIDFSSFMRKYENIQYKINIVFTS</sequence>
<keyword evidence="1" id="KW-0732">Signal</keyword>
<evidence type="ECO:0000313" key="2">
    <source>
        <dbReference type="Proteomes" id="UP000887540"/>
    </source>
</evidence>
<dbReference type="WBParaSite" id="ACRNAN_scaffold8515.g13086.t1">
    <property type="protein sequence ID" value="ACRNAN_scaffold8515.g13086.t1"/>
    <property type="gene ID" value="ACRNAN_scaffold8515.g13086"/>
</dbReference>
<evidence type="ECO:0000256" key="1">
    <source>
        <dbReference type="SAM" id="SignalP"/>
    </source>
</evidence>
<keyword evidence="2" id="KW-1185">Reference proteome</keyword>